<reference evidence="2 3" key="1">
    <citation type="submission" date="2024-09" db="EMBL/GenBank/DDBJ databases">
        <title>Chromosome-scale assembly of Riccia sorocarpa.</title>
        <authorList>
            <person name="Paukszto L."/>
        </authorList>
    </citation>
    <scope>NUCLEOTIDE SEQUENCE [LARGE SCALE GENOMIC DNA]</scope>
    <source>
        <strain evidence="2">LP-2024</strain>
        <tissue evidence="2">Aerial parts of the thallus</tissue>
    </source>
</reference>
<dbReference type="SUPFAM" id="SSF51905">
    <property type="entry name" value="FAD/NAD(P)-binding domain"/>
    <property type="match status" value="1"/>
</dbReference>
<proteinExistence type="predicted"/>
<evidence type="ECO:0000313" key="2">
    <source>
        <dbReference type="EMBL" id="KAL3676803.1"/>
    </source>
</evidence>
<comment type="caution">
    <text evidence="2">The sequence shown here is derived from an EMBL/GenBank/DDBJ whole genome shotgun (WGS) entry which is preliminary data.</text>
</comment>
<gene>
    <name evidence="2" type="ORF">R1sor_026751</name>
</gene>
<dbReference type="Gene3D" id="3.50.50.60">
    <property type="entry name" value="FAD/NAD(P)-binding domain"/>
    <property type="match status" value="1"/>
</dbReference>
<dbReference type="InterPro" id="IPR006076">
    <property type="entry name" value="FAD-dep_OxRdtase"/>
</dbReference>
<organism evidence="2 3">
    <name type="scientific">Riccia sorocarpa</name>
    <dbReference type="NCBI Taxonomy" id="122646"/>
    <lineage>
        <taxon>Eukaryota</taxon>
        <taxon>Viridiplantae</taxon>
        <taxon>Streptophyta</taxon>
        <taxon>Embryophyta</taxon>
        <taxon>Marchantiophyta</taxon>
        <taxon>Marchantiopsida</taxon>
        <taxon>Marchantiidae</taxon>
        <taxon>Marchantiales</taxon>
        <taxon>Ricciaceae</taxon>
        <taxon>Riccia</taxon>
    </lineage>
</organism>
<dbReference type="PANTHER" id="PTHR13847:SF281">
    <property type="entry name" value="FAD DEPENDENT OXIDOREDUCTASE DOMAIN-CONTAINING PROTEIN"/>
    <property type="match status" value="1"/>
</dbReference>
<evidence type="ECO:0000259" key="1">
    <source>
        <dbReference type="Pfam" id="PF01266"/>
    </source>
</evidence>
<dbReference type="EMBL" id="JBJQOH010000008">
    <property type="protein sequence ID" value="KAL3676803.1"/>
    <property type="molecule type" value="Genomic_DNA"/>
</dbReference>
<sequence length="409" mass="46684">MDQKLRNLKLGDQEPEVHGLRHSVWNEDGLQVKYLKLDTDISADVVIIGSRKRTDLETALVADVQRRCIDWVEKIVTEEQIDCKFLRLDGYLFPHDTSKETLELLQKEFEVSKKHGFPVSMVDLKGDPRHRKIVGAIKLPNCADFHPLMYIEGLAQTVEKYGGKIYENTKAYTIEAGKVVADDKKTVRAGAVVMATNSPLNHELTIHARQPPSRTYAIALKVPKDSVPRSQWWDTLDAYHYVRLEEVPGAEYDLFIVGGEDTSTGMLPEQLLNHQPYKKLEDWTRERWTMVGEVTNRWTGQSFPFIVLFSDYLHLIGKEPLRSNDEEVYIVTGDSGQGMTYSAIVGMLITDLILKKVNPWEKVFNPSRKFPITDKEVASSFGEEVVHTVQDNERLEGITILVRFLKKGQ</sequence>
<evidence type="ECO:0000313" key="3">
    <source>
        <dbReference type="Proteomes" id="UP001633002"/>
    </source>
</evidence>
<dbReference type="Proteomes" id="UP001633002">
    <property type="component" value="Unassembled WGS sequence"/>
</dbReference>
<name>A0ABD3GCB2_9MARC</name>
<accession>A0ABD3GCB2</accession>
<keyword evidence="3" id="KW-1185">Reference proteome</keyword>
<dbReference type="Gene3D" id="3.30.9.10">
    <property type="entry name" value="D-Amino Acid Oxidase, subunit A, domain 2"/>
    <property type="match status" value="1"/>
</dbReference>
<dbReference type="AlphaFoldDB" id="A0ABD3GCB2"/>
<dbReference type="PANTHER" id="PTHR13847">
    <property type="entry name" value="SARCOSINE DEHYDROGENASE-RELATED"/>
    <property type="match status" value="1"/>
</dbReference>
<protein>
    <recommendedName>
        <fullName evidence="1">FAD dependent oxidoreductase domain-containing protein</fullName>
    </recommendedName>
</protein>
<dbReference type="InterPro" id="IPR036188">
    <property type="entry name" value="FAD/NAD-bd_sf"/>
</dbReference>
<dbReference type="Pfam" id="PF01266">
    <property type="entry name" value="DAO"/>
    <property type="match status" value="1"/>
</dbReference>
<feature type="domain" description="FAD dependent oxidoreductase" evidence="1">
    <location>
        <begin position="56"/>
        <end position="352"/>
    </location>
</feature>